<dbReference type="EMBL" id="MJBS01000110">
    <property type="protein sequence ID" value="OHE93908.1"/>
    <property type="molecule type" value="Genomic_DNA"/>
</dbReference>
<keyword evidence="1" id="KW-0175">Coiled coil</keyword>
<evidence type="ECO:0000256" key="1">
    <source>
        <dbReference type="SAM" id="Coils"/>
    </source>
</evidence>
<accession>A0A1G4AXL8</accession>
<dbReference type="AlphaFoldDB" id="A0A1G4AXL8"/>
<reference evidence="3 4" key="1">
    <citation type="submission" date="2016-09" db="EMBL/GenBank/DDBJ databases">
        <authorList>
            <person name="Capua I."/>
            <person name="De Benedictis P."/>
            <person name="Joannis T."/>
            <person name="Lombin L.H."/>
            <person name="Cattoli G."/>
        </authorList>
    </citation>
    <scope>NUCLEOTIDE SEQUENCE [LARGE SCALE GENOMIC DNA]</scope>
    <source>
        <strain evidence="3 4">IMI 309357</strain>
    </source>
</reference>
<proteinExistence type="predicted"/>
<evidence type="ECO:0000313" key="4">
    <source>
        <dbReference type="Proteomes" id="UP000176998"/>
    </source>
</evidence>
<dbReference type="GeneID" id="34563944"/>
<sequence>MDQTLQEERKKLDDLVARLQAELTQAQQQATCLAKAQETYDLLAKRVNKLDRLPRHICADVLPLRYSTSGNTPLKSVPIAVFVALTRYLTKTEIEALIQHNSSLSAAVALLATPEIHVNWYRCFEEWKKSSDPRHLRDYFTEITDAIIALNGLQAPNEDEIEMPSVHTHGSTRHQKRRRVCAEATDVSDRETPTPEADTSGTSNACTNIDPQHQHTPPTYVDYTFAYMFKTQEMFSIFSEPFMARIQSLATWGTERTTSCIRAHMTGKKMEFVFDWELPTAPPVEEILSGPSQATVNIKHVTQLCLCVPYEEGQHMLNLMTGPAPHTRI</sequence>
<feature type="compositionally biased region" description="Basic residues" evidence="2">
    <location>
        <begin position="170"/>
        <end position="179"/>
    </location>
</feature>
<comment type="caution">
    <text evidence="3">The sequence shown here is derived from an EMBL/GenBank/DDBJ whole genome shotgun (WGS) entry which is preliminary data.</text>
</comment>
<gene>
    <name evidence="3" type="ORF">CORC01_10807</name>
</gene>
<keyword evidence="4" id="KW-1185">Reference proteome</keyword>
<dbReference type="Proteomes" id="UP000176998">
    <property type="component" value="Unassembled WGS sequence"/>
</dbReference>
<dbReference type="OrthoDB" id="10344928at2759"/>
<evidence type="ECO:0000256" key="2">
    <source>
        <dbReference type="SAM" id="MobiDB-lite"/>
    </source>
</evidence>
<feature type="region of interest" description="Disordered" evidence="2">
    <location>
        <begin position="166"/>
        <end position="213"/>
    </location>
</feature>
<feature type="coiled-coil region" evidence="1">
    <location>
        <begin position="2"/>
        <end position="53"/>
    </location>
</feature>
<name>A0A1G4AXL8_9PEZI</name>
<evidence type="ECO:0000313" key="3">
    <source>
        <dbReference type="EMBL" id="OHE93908.1"/>
    </source>
</evidence>
<feature type="compositionally biased region" description="Polar residues" evidence="2">
    <location>
        <begin position="197"/>
        <end position="213"/>
    </location>
</feature>
<dbReference type="RefSeq" id="XP_022471072.1">
    <property type="nucleotide sequence ID" value="XM_022622434.1"/>
</dbReference>
<organism evidence="3 4">
    <name type="scientific">Colletotrichum orchidophilum</name>
    <dbReference type="NCBI Taxonomy" id="1209926"/>
    <lineage>
        <taxon>Eukaryota</taxon>
        <taxon>Fungi</taxon>
        <taxon>Dikarya</taxon>
        <taxon>Ascomycota</taxon>
        <taxon>Pezizomycotina</taxon>
        <taxon>Sordariomycetes</taxon>
        <taxon>Hypocreomycetidae</taxon>
        <taxon>Glomerellales</taxon>
        <taxon>Glomerellaceae</taxon>
        <taxon>Colletotrichum</taxon>
    </lineage>
</organism>
<protein>
    <submittedName>
        <fullName evidence="3">Uncharacterized protein</fullName>
    </submittedName>
</protein>